<name>A0A2V5I5B6_9EURO</name>
<feature type="region of interest" description="Disordered" evidence="1">
    <location>
        <begin position="1"/>
        <end position="24"/>
    </location>
</feature>
<evidence type="ECO:0000313" key="3">
    <source>
        <dbReference type="Proteomes" id="UP000248817"/>
    </source>
</evidence>
<reference evidence="2 3" key="1">
    <citation type="submission" date="2018-02" db="EMBL/GenBank/DDBJ databases">
        <title>The genomes of Aspergillus section Nigri reveals drivers in fungal speciation.</title>
        <authorList>
            <consortium name="DOE Joint Genome Institute"/>
            <person name="Vesth T.C."/>
            <person name="Nybo J."/>
            <person name="Theobald S."/>
            <person name="Brandl J."/>
            <person name="Frisvad J.C."/>
            <person name="Nielsen K.F."/>
            <person name="Lyhne E.K."/>
            <person name="Kogle M.E."/>
            <person name="Kuo A."/>
            <person name="Riley R."/>
            <person name="Clum A."/>
            <person name="Nolan M."/>
            <person name="Lipzen A."/>
            <person name="Salamov A."/>
            <person name="Henrissat B."/>
            <person name="Wiebenga A."/>
            <person name="De vries R.P."/>
            <person name="Grigoriev I.V."/>
            <person name="Mortensen U.H."/>
            <person name="Andersen M.R."/>
            <person name="Baker S.E."/>
        </authorList>
    </citation>
    <scope>NUCLEOTIDE SEQUENCE [LARGE SCALE GENOMIC DNA]</scope>
    <source>
        <strain evidence="2 3">CBS 114.80</strain>
    </source>
</reference>
<organism evidence="2 3">
    <name type="scientific">Aspergillus indologenus CBS 114.80</name>
    <dbReference type="NCBI Taxonomy" id="1450541"/>
    <lineage>
        <taxon>Eukaryota</taxon>
        <taxon>Fungi</taxon>
        <taxon>Dikarya</taxon>
        <taxon>Ascomycota</taxon>
        <taxon>Pezizomycotina</taxon>
        <taxon>Eurotiomycetes</taxon>
        <taxon>Eurotiomycetidae</taxon>
        <taxon>Eurotiales</taxon>
        <taxon>Aspergillaceae</taxon>
        <taxon>Aspergillus</taxon>
        <taxon>Aspergillus subgen. Circumdati</taxon>
    </lineage>
</organism>
<keyword evidence="3" id="KW-1185">Reference proteome</keyword>
<dbReference type="EMBL" id="KZ825534">
    <property type="protein sequence ID" value="PYI29233.1"/>
    <property type="molecule type" value="Genomic_DNA"/>
</dbReference>
<accession>A0A2V5I5B6</accession>
<evidence type="ECO:0000313" key="2">
    <source>
        <dbReference type="EMBL" id="PYI29233.1"/>
    </source>
</evidence>
<dbReference type="Proteomes" id="UP000248817">
    <property type="component" value="Unassembled WGS sequence"/>
</dbReference>
<protein>
    <submittedName>
        <fullName evidence="2">Uncharacterized protein</fullName>
    </submittedName>
</protein>
<evidence type="ECO:0000256" key="1">
    <source>
        <dbReference type="SAM" id="MobiDB-lite"/>
    </source>
</evidence>
<sequence length="58" mass="6522">MKRIKSSGQLVEEECNKENSPPEELQGVVSAEQVVVPQGWEDIDPALLEEFKDIINLL</sequence>
<dbReference type="AlphaFoldDB" id="A0A2V5I5B6"/>
<proteinExistence type="predicted"/>
<gene>
    <name evidence="2" type="ORF">BP00DRAFT_427683</name>
</gene>